<dbReference type="AlphaFoldDB" id="A0A7C3PGU9"/>
<dbReference type="InterPro" id="IPR011990">
    <property type="entry name" value="TPR-like_helical_dom_sf"/>
</dbReference>
<keyword evidence="5" id="KW-0802">TPR repeat</keyword>
<sequence length="740" mass="84866">MASIQPTAWHPEVTLWLEKHDYSKASAYYEQLIEQEPEARSLYWYLGLLFLLQGQEAEAQTTWLMSMAEGEADQVEAWTAELAQILETEASRQEALRNFQLAWLVRQHLREVQPGNLNNLLQLTCLAAELDRLVVEDFAEWGVIDALEAAPAKSVDFDQLLRSLLSVLHHLPPYEIVVTFVKAALPQIANNSLFMGVLLPEAVSIAHSRRLPGLAAELLELYLQVDPNNLEILGHQATFYQNDRNYERGIEVAQARLKLEQPALEKAHSSHLLLRGLMNSGGHWQQVLKVSQQHHQILSQLTIEDLAEAHPSHITRLFTAPYFFPYIKDDLKYNRTIQNQVMQLAQHGVQQDAAEQTKRFQTPRITTAKNPSQSQLRIGYLSHCMRRHSVGWLARWLLEHHDREQVQLYGYFIYESKNDSIYTWYVSQFDQVVVMSRDCDDNPVKLAERIYQDEIDILIDLDSITLDVTCQVLALKPAPIQVTWLGWDAAGIPAIDYFLADPYVLPDWAQEYYPEKIWRLPQTYIAVDGFEVGVPTLRRDDLDIPADATVYLSAQRGFKRHPDTTRLQMQILKEVPDSYFLIKGIGDERSLQKFFTEIAASVGVDPNRLRFLPEALGEGVHRANLAIADIVLDTFPYNGATTTLETLWMGVPLVTRVGDQFASRNSYTMLVNAGISEGIAWSDDEYVQWGARLGLNRDLRQQIHWKLLRSRQTAPLWNGKAFTREVENAYRQMWQIYCNS</sequence>
<comment type="caution">
    <text evidence="7">The sequence shown here is derived from an EMBL/GenBank/DDBJ whole genome shotgun (WGS) entry which is preliminary data.</text>
</comment>
<feature type="domain" description="O-GlcNAc transferase C-terminal" evidence="6">
    <location>
        <begin position="368"/>
        <end position="528"/>
    </location>
</feature>
<keyword evidence="2" id="KW-0328">Glycosyltransferase</keyword>
<dbReference type="Gene3D" id="3.40.50.2000">
    <property type="entry name" value="Glycogen Phosphorylase B"/>
    <property type="match status" value="1"/>
</dbReference>
<gene>
    <name evidence="7" type="ORF">ENR64_07490</name>
</gene>
<name>A0A7C3PGU9_9CYAN</name>
<protein>
    <submittedName>
        <fullName evidence="7">O-linked N-acetylglucosamine transferase, SPINDLY family protein</fullName>
    </submittedName>
</protein>
<evidence type="ECO:0000259" key="6">
    <source>
        <dbReference type="Pfam" id="PF13844"/>
    </source>
</evidence>
<organism evidence="7">
    <name type="scientific">Oscillatoriales cyanobacterium SpSt-418</name>
    <dbReference type="NCBI Taxonomy" id="2282169"/>
    <lineage>
        <taxon>Bacteria</taxon>
        <taxon>Bacillati</taxon>
        <taxon>Cyanobacteriota</taxon>
        <taxon>Cyanophyceae</taxon>
        <taxon>Oscillatoriophycideae</taxon>
        <taxon>Oscillatoriales</taxon>
    </lineage>
</organism>
<dbReference type="InterPro" id="IPR051939">
    <property type="entry name" value="Glycosyltr_41/O-GlcNAc_trsf"/>
</dbReference>
<dbReference type="InterPro" id="IPR029489">
    <property type="entry name" value="OGT/SEC/SPY_C"/>
</dbReference>
<keyword evidence="4" id="KW-0677">Repeat</keyword>
<keyword evidence="3 7" id="KW-0808">Transferase</keyword>
<evidence type="ECO:0000313" key="7">
    <source>
        <dbReference type="EMBL" id="HFM97600.1"/>
    </source>
</evidence>
<dbReference type="PANTHER" id="PTHR44835:SF1">
    <property type="entry name" value="PROTEIN O-GLCNAC TRANSFERASE"/>
    <property type="match status" value="1"/>
</dbReference>
<feature type="domain" description="O-GlcNAc transferase C-terminal" evidence="6">
    <location>
        <begin position="538"/>
        <end position="725"/>
    </location>
</feature>
<proteinExistence type="predicted"/>
<accession>A0A7C3PGU9</accession>
<evidence type="ECO:0000256" key="2">
    <source>
        <dbReference type="ARBA" id="ARBA00022676"/>
    </source>
</evidence>
<dbReference type="SUPFAM" id="SSF48452">
    <property type="entry name" value="TPR-like"/>
    <property type="match status" value="1"/>
</dbReference>
<dbReference type="Gene3D" id="1.25.40.10">
    <property type="entry name" value="Tetratricopeptide repeat domain"/>
    <property type="match status" value="1"/>
</dbReference>
<comment type="pathway">
    <text evidence="1">Protein modification; protein glycosylation.</text>
</comment>
<evidence type="ECO:0000256" key="5">
    <source>
        <dbReference type="ARBA" id="ARBA00022803"/>
    </source>
</evidence>
<dbReference type="EMBL" id="DSRU01000093">
    <property type="protein sequence ID" value="HFM97600.1"/>
    <property type="molecule type" value="Genomic_DNA"/>
</dbReference>
<dbReference type="GO" id="GO:0016757">
    <property type="term" value="F:glycosyltransferase activity"/>
    <property type="evidence" value="ECO:0007669"/>
    <property type="project" value="UniProtKB-KW"/>
</dbReference>
<dbReference type="PANTHER" id="PTHR44835">
    <property type="entry name" value="UDP-N-ACETYLGLUCOSAMINE--PEPTIDE N-ACETYLGLUCOSAMINYLTRANSFERASE SPINDLY-RELATED"/>
    <property type="match status" value="1"/>
</dbReference>
<dbReference type="Pfam" id="PF13844">
    <property type="entry name" value="Glyco_transf_41"/>
    <property type="match status" value="2"/>
</dbReference>
<dbReference type="SUPFAM" id="SSF53756">
    <property type="entry name" value="UDP-Glycosyltransferase/glycogen phosphorylase"/>
    <property type="match status" value="1"/>
</dbReference>
<evidence type="ECO:0000256" key="3">
    <source>
        <dbReference type="ARBA" id="ARBA00022679"/>
    </source>
</evidence>
<dbReference type="Gene3D" id="3.40.50.11380">
    <property type="match status" value="1"/>
</dbReference>
<evidence type="ECO:0000256" key="4">
    <source>
        <dbReference type="ARBA" id="ARBA00022737"/>
    </source>
</evidence>
<evidence type="ECO:0000256" key="1">
    <source>
        <dbReference type="ARBA" id="ARBA00004922"/>
    </source>
</evidence>
<reference evidence="7" key="1">
    <citation type="journal article" date="2020" name="mSystems">
        <title>Genome- and Community-Level Interaction Insights into Carbon Utilization and Element Cycling Functions of Hydrothermarchaeota in Hydrothermal Sediment.</title>
        <authorList>
            <person name="Zhou Z."/>
            <person name="Liu Y."/>
            <person name="Xu W."/>
            <person name="Pan J."/>
            <person name="Luo Z.H."/>
            <person name="Li M."/>
        </authorList>
    </citation>
    <scope>NUCLEOTIDE SEQUENCE [LARGE SCALE GENOMIC DNA]</scope>
    <source>
        <strain evidence="7">SpSt-418</strain>
    </source>
</reference>